<comment type="caution">
    <text evidence="6">The sequence shown here is derived from an EMBL/GenBank/DDBJ whole genome shotgun (WGS) entry which is preliminary data.</text>
</comment>
<evidence type="ECO:0000256" key="4">
    <source>
        <dbReference type="ARBA" id="ARBA00022807"/>
    </source>
</evidence>
<dbReference type="GO" id="GO:0016926">
    <property type="term" value="P:protein desumoylation"/>
    <property type="evidence" value="ECO:0007669"/>
    <property type="project" value="TreeGrafter"/>
</dbReference>
<dbReference type="PANTHER" id="PTHR12606">
    <property type="entry name" value="SENTRIN/SUMO-SPECIFIC PROTEASE"/>
    <property type="match status" value="1"/>
</dbReference>
<dbReference type="PROSITE" id="PS50600">
    <property type="entry name" value="ULP_PROTEASE"/>
    <property type="match status" value="1"/>
</dbReference>
<gene>
    <name evidence="6" type="ORF">ANE_LOCUS20592</name>
</gene>
<dbReference type="GO" id="GO:0016929">
    <property type="term" value="F:deSUMOylase activity"/>
    <property type="evidence" value="ECO:0007669"/>
    <property type="project" value="TreeGrafter"/>
</dbReference>
<dbReference type="OrthoDB" id="1107842at2759"/>
<protein>
    <recommendedName>
        <fullName evidence="5">Ubiquitin-like protease family profile domain-containing protein</fullName>
    </recommendedName>
</protein>
<evidence type="ECO:0000256" key="1">
    <source>
        <dbReference type="ARBA" id="ARBA00005234"/>
    </source>
</evidence>
<dbReference type="GO" id="GO:0005634">
    <property type="term" value="C:nucleus"/>
    <property type="evidence" value="ECO:0007669"/>
    <property type="project" value="TreeGrafter"/>
</dbReference>
<dbReference type="Pfam" id="PF02902">
    <property type="entry name" value="Peptidase_C48"/>
    <property type="match status" value="1"/>
</dbReference>
<proteinExistence type="inferred from homology"/>
<evidence type="ECO:0000313" key="6">
    <source>
        <dbReference type="EMBL" id="VVB10148.1"/>
    </source>
</evidence>
<organism evidence="6 7">
    <name type="scientific">Arabis nemorensis</name>
    <dbReference type="NCBI Taxonomy" id="586526"/>
    <lineage>
        <taxon>Eukaryota</taxon>
        <taxon>Viridiplantae</taxon>
        <taxon>Streptophyta</taxon>
        <taxon>Embryophyta</taxon>
        <taxon>Tracheophyta</taxon>
        <taxon>Spermatophyta</taxon>
        <taxon>Magnoliopsida</taxon>
        <taxon>eudicotyledons</taxon>
        <taxon>Gunneridae</taxon>
        <taxon>Pentapetalae</taxon>
        <taxon>rosids</taxon>
        <taxon>malvids</taxon>
        <taxon>Brassicales</taxon>
        <taxon>Brassicaceae</taxon>
        <taxon>Arabideae</taxon>
        <taxon>Arabis</taxon>
    </lineage>
</organism>
<sequence length="217" mass="25239">MVLARVKSERLKKPTPSQVSPFIVQKVKVIIPKGKGYDLFEPVDRQKVKLLDDWLALQPSNKMWGIEVDDIYNPLHIKGNHWVALWILIPKRHIVIWDSILNYAFDEEISKLVEPISVIMPYFLHETCLAEDRWKYPYDPYTHERIKVGVPQNVQSGDCGVYTMKYIECHALGHPFTSTLCDANIVAIREKLVAEIFEETSIRGLEFNTYNSFDLYD</sequence>
<keyword evidence="3" id="KW-0378">Hydrolase</keyword>
<dbReference type="GO" id="GO:0006508">
    <property type="term" value="P:proteolysis"/>
    <property type="evidence" value="ECO:0007669"/>
    <property type="project" value="UniProtKB-KW"/>
</dbReference>
<dbReference type="PANTHER" id="PTHR12606:SF136">
    <property type="entry name" value="ULP1 PROTEASE FAMILY PROTEIN"/>
    <property type="match status" value="1"/>
</dbReference>
<dbReference type="AlphaFoldDB" id="A0A565C925"/>
<dbReference type="EMBL" id="CABITT030000007">
    <property type="protein sequence ID" value="VVB10148.1"/>
    <property type="molecule type" value="Genomic_DNA"/>
</dbReference>
<dbReference type="InterPro" id="IPR003653">
    <property type="entry name" value="Peptidase_C48_C"/>
</dbReference>
<keyword evidence="4" id="KW-0788">Thiol protease</keyword>
<dbReference type="InterPro" id="IPR038765">
    <property type="entry name" value="Papain-like_cys_pep_sf"/>
</dbReference>
<keyword evidence="7" id="KW-1185">Reference proteome</keyword>
<evidence type="ECO:0000313" key="7">
    <source>
        <dbReference type="Proteomes" id="UP000489600"/>
    </source>
</evidence>
<dbReference type="Proteomes" id="UP000489600">
    <property type="component" value="Unassembled WGS sequence"/>
</dbReference>
<keyword evidence="2" id="KW-0645">Protease</keyword>
<evidence type="ECO:0000256" key="2">
    <source>
        <dbReference type="ARBA" id="ARBA00022670"/>
    </source>
</evidence>
<evidence type="ECO:0000256" key="3">
    <source>
        <dbReference type="ARBA" id="ARBA00022801"/>
    </source>
</evidence>
<name>A0A565C925_9BRAS</name>
<dbReference type="Gene3D" id="3.40.395.10">
    <property type="entry name" value="Adenoviral Proteinase, Chain A"/>
    <property type="match status" value="1"/>
</dbReference>
<evidence type="ECO:0000259" key="5">
    <source>
        <dbReference type="PROSITE" id="PS50600"/>
    </source>
</evidence>
<feature type="domain" description="Ubiquitin-like protease family profile" evidence="5">
    <location>
        <begin position="1"/>
        <end position="170"/>
    </location>
</feature>
<dbReference type="SUPFAM" id="SSF54001">
    <property type="entry name" value="Cysteine proteinases"/>
    <property type="match status" value="1"/>
</dbReference>
<comment type="similarity">
    <text evidence="1">Belongs to the peptidase C48 family.</text>
</comment>
<accession>A0A565C925</accession>
<reference evidence="6" key="1">
    <citation type="submission" date="2019-07" db="EMBL/GenBank/DDBJ databases">
        <authorList>
            <person name="Dittberner H."/>
        </authorList>
    </citation>
    <scope>NUCLEOTIDE SEQUENCE [LARGE SCALE GENOMIC DNA]</scope>
</reference>